<sequence length="199" mass="22017">MNIRPLLLSCVMLLSACSSPLKSDLPADQTYRLNPQVALAPQRLSINLYVPKVSVSPALDSAHITLMKPGFQQDFIAHSRWPDDLSVYLHAVMLDTLSRSGGFQSVSEQMLGKGGNYKLLLRVSAFQAEYPPDGKGNAAVVVAMESILVRVQDQRVMGQHRYDSRKENIPVSTSKIVEALNQALAESTRQLIQDLQRDL</sequence>
<proteinExistence type="predicted"/>
<feature type="chain" id="PRO_5046602160" evidence="1">
    <location>
        <begin position="24"/>
        <end position="199"/>
    </location>
</feature>
<evidence type="ECO:0000313" key="4">
    <source>
        <dbReference type="Proteomes" id="UP000672039"/>
    </source>
</evidence>
<dbReference type="PROSITE" id="PS51257">
    <property type="entry name" value="PROKAR_LIPOPROTEIN"/>
    <property type="match status" value="1"/>
</dbReference>
<organism evidence="3 4">
    <name type="scientific">Thiothrix litoralis</name>
    <dbReference type="NCBI Taxonomy" id="2891210"/>
    <lineage>
        <taxon>Bacteria</taxon>
        <taxon>Pseudomonadati</taxon>
        <taxon>Pseudomonadota</taxon>
        <taxon>Gammaproteobacteria</taxon>
        <taxon>Thiotrichales</taxon>
        <taxon>Thiotrichaceae</taxon>
        <taxon>Thiothrix</taxon>
    </lineage>
</organism>
<evidence type="ECO:0000256" key="1">
    <source>
        <dbReference type="SAM" id="SignalP"/>
    </source>
</evidence>
<name>A0ABX7WRZ0_9GAMM</name>
<dbReference type="EMBL" id="CP072801">
    <property type="protein sequence ID" value="QTR46646.1"/>
    <property type="molecule type" value="Genomic_DNA"/>
</dbReference>
<feature type="domain" description="ABC-type transport auxiliary lipoprotein component" evidence="2">
    <location>
        <begin position="32"/>
        <end position="190"/>
    </location>
</feature>
<dbReference type="Proteomes" id="UP000672039">
    <property type="component" value="Chromosome"/>
</dbReference>
<dbReference type="SUPFAM" id="SSF159594">
    <property type="entry name" value="XCC0632-like"/>
    <property type="match status" value="1"/>
</dbReference>
<gene>
    <name evidence="3" type="ORF">J9253_01420</name>
</gene>
<dbReference type="InterPro" id="IPR005586">
    <property type="entry name" value="ABC_trans_aux"/>
</dbReference>
<feature type="signal peptide" evidence="1">
    <location>
        <begin position="1"/>
        <end position="23"/>
    </location>
</feature>
<dbReference type="Pfam" id="PF03886">
    <property type="entry name" value="ABC_trans_aux"/>
    <property type="match status" value="1"/>
</dbReference>
<keyword evidence="1" id="KW-0732">Signal</keyword>
<protein>
    <submittedName>
        <fullName evidence="3">Membrane integrity-associated transporter subunit PqiC</fullName>
    </submittedName>
</protein>
<keyword evidence="4" id="KW-1185">Reference proteome</keyword>
<evidence type="ECO:0000259" key="2">
    <source>
        <dbReference type="Pfam" id="PF03886"/>
    </source>
</evidence>
<reference evidence="3 4" key="1">
    <citation type="submission" date="2021-04" db="EMBL/GenBank/DDBJ databases">
        <title>Genomics, taxonomy and metabolism of representatives of sulfur bacteria of the genus Thiothrix: Thiothrix fructosivorans QT, Thiothrix unzii A1T and three new species, Thiothrix subterranea sp. nov., Thiothrix litoralis sp. nov. and 'Candidatus Thiothrix anitrata' sp. nov.</title>
        <authorList>
            <person name="Ravin N.V."/>
            <person name="Smolyakov D."/>
            <person name="Rudenko T.S."/>
            <person name="Mardanov A.V."/>
            <person name="Beletsky A.V."/>
            <person name="Markov N.D."/>
            <person name="Fomenkov A.I."/>
            <person name="Roberts R.J."/>
            <person name="Karnachuk O.V."/>
            <person name="Novikov A."/>
            <person name="Grabovich M.Y."/>
        </authorList>
    </citation>
    <scope>NUCLEOTIDE SEQUENCE [LARGE SCALE GENOMIC DNA]</scope>
    <source>
        <strain evidence="3 4">AS</strain>
    </source>
</reference>
<evidence type="ECO:0000313" key="3">
    <source>
        <dbReference type="EMBL" id="QTR46646.1"/>
    </source>
</evidence>
<dbReference type="Gene3D" id="3.40.50.10610">
    <property type="entry name" value="ABC-type transport auxiliary lipoprotein component"/>
    <property type="match status" value="1"/>
</dbReference>
<dbReference type="RefSeq" id="WP_210222976.1">
    <property type="nucleotide sequence ID" value="NZ_CP072801.1"/>
</dbReference>
<accession>A0ABX7WRZ0</accession>